<accession>A0A1Y2DBW9</accession>
<feature type="region of interest" description="Disordered" evidence="1">
    <location>
        <begin position="297"/>
        <end position="340"/>
    </location>
</feature>
<dbReference type="Proteomes" id="UP000193920">
    <property type="component" value="Unassembled WGS sequence"/>
</dbReference>
<evidence type="ECO:0008006" key="5">
    <source>
        <dbReference type="Google" id="ProtNLM"/>
    </source>
</evidence>
<evidence type="ECO:0000256" key="2">
    <source>
        <dbReference type="SAM" id="SignalP"/>
    </source>
</evidence>
<sequence length="564" mass="58269">MKLLNFIILLVAYLLTISVVTSEEVTLTAGPVTCDYKNKDTSDDYSSPNATIKCSDSTCTVSGSGATASDGLLNINAAGTYVIQGSLNGQVKIEVTKEDFVHLVLNGVIITSNDGPAIYGVTADKITMTLVGDNTLTDSSNYTNLVDEEPDACLFTDSDLSINGTGSLSVTGKYGDAIRCKKDLKIVSGNITVPSAVQRGIKAKNSICIKDGTIDINSTNTAIKVTKDDDAGKGYIVIDGGNVAISTEKDGIHAETHLTIRGGYVNVKKCAEGIEGQMIDIIGGEVHVLASDDGINASKISTTDTNNTTSNMKRNPEGKPGGNPGGNPGDNQQSTGTDGSVYINIVGGKTYVTVSGNDADGIDSNGVLYIGGNAEVYTSIEGGDVYGNMAALDAEGTNAIVEGATVIVTASNSGGGGKMGGRNKRQGPQGDHGNMGGMNGMGGMGETGSIYQPYIQISVNSQTVNTKIEVKDSSNNVIGTFTPDVSYSTVLFTSPSMKAGESYTVVTGNDSVVVSATEAATGSVNAPSVTSPDQVLESSSFGIRTQPKIISFFITIFILCLILV</sequence>
<feature type="compositionally biased region" description="Gly residues" evidence="1">
    <location>
        <begin position="319"/>
        <end position="328"/>
    </location>
</feature>
<dbReference type="OrthoDB" id="2140054at2759"/>
<feature type="region of interest" description="Disordered" evidence="1">
    <location>
        <begin position="414"/>
        <end position="436"/>
    </location>
</feature>
<feature type="compositionally biased region" description="Low complexity" evidence="1">
    <location>
        <begin position="301"/>
        <end position="311"/>
    </location>
</feature>
<evidence type="ECO:0000256" key="1">
    <source>
        <dbReference type="SAM" id="MobiDB-lite"/>
    </source>
</evidence>
<dbReference type="InterPro" id="IPR025584">
    <property type="entry name" value="Cthe_2159"/>
</dbReference>
<feature type="signal peptide" evidence="2">
    <location>
        <begin position="1"/>
        <end position="22"/>
    </location>
</feature>
<organism evidence="3 4">
    <name type="scientific">Neocallimastix californiae</name>
    <dbReference type="NCBI Taxonomy" id="1754190"/>
    <lineage>
        <taxon>Eukaryota</taxon>
        <taxon>Fungi</taxon>
        <taxon>Fungi incertae sedis</taxon>
        <taxon>Chytridiomycota</taxon>
        <taxon>Chytridiomycota incertae sedis</taxon>
        <taxon>Neocallimastigomycetes</taxon>
        <taxon>Neocallimastigales</taxon>
        <taxon>Neocallimastigaceae</taxon>
        <taxon>Neocallimastix</taxon>
    </lineage>
</organism>
<evidence type="ECO:0000313" key="4">
    <source>
        <dbReference type="Proteomes" id="UP000193920"/>
    </source>
</evidence>
<dbReference type="EMBL" id="MCOG01000072">
    <property type="protein sequence ID" value="ORY56761.1"/>
    <property type="molecule type" value="Genomic_DNA"/>
</dbReference>
<feature type="chain" id="PRO_5013254407" description="Carbohydrate-binding domain-containing protein" evidence="2">
    <location>
        <begin position="23"/>
        <end position="564"/>
    </location>
</feature>
<proteinExistence type="predicted"/>
<evidence type="ECO:0000313" key="3">
    <source>
        <dbReference type="EMBL" id="ORY56761.1"/>
    </source>
</evidence>
<reference evidence="3 4" key="1">
    <citation type="submission" date="2016-08" db="EMBL/GenBank/DDBJ databases">
        <title>A Parts List for Fungal Cellulosomes Revealed by Comparative Genomics.</title>
        <authorList>
            <consortium name="DOE Joint Genome Institute"/>
            <person name="Haitjema C.H."/>
            <person name="Gilmore S.P."/>
            <person name="Henske J.K."/>
            <person name="Solomon K.V."/>
            <person name="De Groot R."/>
            <person name="Kuo A."/>
            <person name="Mondo S.J."/>
            <person name="Salamov A.A."/>
            <person name="Labutti K."/>
            <person name="Zhao Z."/>
            <person name="Chiniquy J."/>
            <person name="Barry K."/>
            <person name="Brewer H.M."/>
            <person name="Purvine S.O."/>
            <person name="Wright A.T."/>
            <person name="Boxma B."/>
            <person name="Van Alen T."/>
            <person name="Hackstein J.H."/>
            <person name="Baker S.E."/>
            <person name="Grigoriev I.V."/>
            <person name="O'Malley M.A."/>
        </authorList>
    </citation>
    <scope>NUCLEOTIDE SEQUENCE [LARGE SCALE GENOMIC DNA]</scope>
    <source>
        <strain evidence="3 4">G1</strain>
    </source>
</reference>
<dbReference type="Pfam" id="PF14262">
    <property type="entry name" value="Cthe_2159"/>
    <property type="match status" value="1"/>
</dbReference>
<keyword evidence="4" id="KW-1185">Reference proteome</keyword>
<dbReference type="STRING" id="1754190.A0A1Y2DBW9"/>
<comment type="caution">
    <text evidence="3">The sequence shown here is derived from an EMBL/GenBank/DDBJ whole genome shotgun (WGS) entry which is preliminary data.</text>
</comment>
<keyword evidence="2" id="KW-0732">Signal</keyword>
<name>A0A1Y2DBW9_9FUNG</name>
<protein>
    <recommendedName>
        <fullName evidence="5">Carbohydrate-binding domain-containing protein</fullName>
    </recommendedName>
</protein>
<dbReference type="AlphaFoldDB" id="A0A1Y2DBW9"/>
<gene>
    <name evidence="3" type="ORF">LY90DRAFT_669317</name>
</gene>